<dbReference type="PATRIC" id="fig|587753.10.peg.1506"/>
<dbReference type="KEGG" id="pcz:PCL1606_15150"/>
<dbReference type="RefSeq" id="WP_044464663.1">
    <property type="nucleotide sequence ID" value="NZ_CP011110.1"/>
</dbReference>
<dbReference type="AlphaFoldDB" id="A0A0D5XVV6"/>
<protein>
    <recommendedName>
        <fullName evidence="3">Colicin V synthesis protein</fullName>
    </recommendedName>
</protein>
<reference evidence="1 2" key="1">
    <citation type="journal article" date="2015" name="Mol. Plant Microbe Interact.">
        <title>Comparative Genomic Analysis of Pseudomonas chlororaphis PCL1606 Reveals New Insight into Antifungal Compounds Involved in Biocontrol.</title>
        <authorList>
            <person name="Calderon C.E."/>
            <person name="Ramos C."/>
            <person name="de Vicente A."/>
            <person name="Cazorla F.M."/>
        </authorList>
    </citation>
    <scope>NUCLEOTIDE SEQUENCE [LARGE SCALE GENOMIC DNA]</scope>
    <source>
        <strain evidence="1 2">PCL1606</strain>
    </source>
</reference>
<sequence>MKELTSSEIEAVSGALSLQESIAGSAIGAIGGSWVGAIAGGKFGANAGGWIVGGISAGVGMLYGTVLGGLGGLIGGAFVGPDRAVDIAIEAGRILFGRSKA</sequence>
<evidence type="ECO:0000313" key="2">
    <source>
        <dbReference type="Proteomes" id="UP000032748"/>
    </source>
</evidence>
<organism evidence="1 2">
    <name type="scientific">Pseudomonas chlororaphis</name>
    <dbReference type="NCBI Taxonomy" id="587753"/>
    <lineage>
        <taxon>Bacteria</taxon>
        <taxon>Pseudomonadati</taxon>
        <taxon>Pseudomonadota</taxon>
        <taxon>Gammaproteobacteria</taxon>
        <taxon>Pseudomonadales</taxon>
        <taxon>Pseudomonadaceae</taxon>
        <taxon>Pseudomonas</taxon>
    </lineage>
</organism>
<evidence type="ECO:0008006" key="3">
    <source>
        <dbReference type="Google" id="ProtNLM"/>
    </source>
</evidence>
<evidence type="ECO:0000313" key="1">
    <source>
        <dbReference type="EMBL" id="AKA22970.1"/>
    </source>
</evidence>
<proteinExistence type="predicted"/>
<gene>
    <name evidence="1" type="ORF">PCL1606_15150</name>
</gene>
<accession>A0A0D5XVV6</accession>
<dbReference type="Proteomes" id="UP000032748">
    <property type="component" value="Chromosome"/>
</dbReference>
<dbReference type="EMBL" id="CP011110">
    <property type="protein sequence ID" value="AKA22970.1"/>
    <property type="molecule type" value="Genomic_DNA"/>
</dbReference>
<name>A0A0D5XVV6_9PSED</name>